<keyword evidence="3" id="KW-1185">Reference proteome</keyword>
<name>A0A2P4PIG6_RHIID</name>
<feature type="transmembrane region" description="Helical" evidence="1">
    <location>
        <begin position="49"/>
        <end position="71"/>
    </location>
</feature>
<comment type="caution">
    <text evidence="2">The sequence shown here is derived from an EMBL/GenBank/DDBJ whole genome shotgun (WGS) entry which is preliminary data.</text>
</comment>
<keyword evidence="1" id="KW-0472">Membrane</keyword>
<reference evidence="2 3" key="1">
    <citation type="journal article" date="2013" name="Proc. Natl. Acad. Sci. U.S.A.">
        <title>Genome of an arbuscular mycorrhizal fungus provides insight into the oldest plant symbiosis.</title>
        <authorList>
            <person name="Tisserant E."/>
            <person name="Malbreil M."/>
            <person name="Kuo A."/>
            <person name="Kohler A."/>
            <person name="Symeonidi A."/>
            <person name="Balestrini R."/>
            <person name="Charron P."/>
            <person name="Duensing N."/>
            <person name="Frei Dit Frey N."/>
            <person name="Gianinazzi-Pearson V."/>
            <person name="Gilbert L.B."/>
            <person name="Handa Y."/>
            <person name="Herr J.R."/>
            <person name="Hijri M."/>
            <person name="Koul R."/>
            <person name="Kawaguchi M."/>
            <person name="Krajinski F."/>
            <person name="Lammers P.J."/>
            <person name="Masclaux F.G."/>
            <person name="Murat C."/>
            <person name="Morin E."/>
            <person name="Ndikumana S."/>
            <person name="Pagni M."/>
            <person name="Petitpierre D."/>
            <person name="Requena N."/>
            <person name="Rosikiewicz P."/>
            <person name="Riley R."/>
            <person name="Saito K."/>
            <person name="San Clemente H."/>
            <person name="Shapiro H."/>
            <person name="van Tuinen D."/>
            <person name="Becard G."/>
            <person name="Bonfante P."/>
            <person name="Paszkowski U."/>
            <person name="Shachar-Hill Y.Y."/>
            <person name="Tuskan G.A."/>
            <person name="Young P.W."/>
            <person name="Sanders I.R."/>
            <person name="Henrissat B."/>
            <person name="Rensing S.A."/>
            <person name="Grigoriev I.V."/>
            <person name="Corradi N."/>
            <person name="Roux C."/>
            <person name="Martin F."/>
        </authorList>
    </citation>
    <scope>NUCLEOTIDE SEQUENCE [LARGE SCALE GENOMIC DNA]</scope>
    <source>
        <strain evidence="2 3">DAOM 197198</strain>
    </source>
</reference>
<reference evidence="2 3" key="2">
    <citation type="journal article" date="2018" name="New Phytol.">
        <title>High intraspecific genome diversity in the model arbuscular mycorrhizal symbiont Rhizophagus irregularis.</title>
        <authorList>
            <person name="Chen E.C.H."/>
            <person name="Morin E."/>
            <person name="Beaudet D."/>
            <person name="Noel J."/>
            <person name="Yildirir G."/>
            <person name="Ndikumana S."/>
            <person name="Charron P."/>
            <person name="St-Onge C."/>
            <person name="Giorgi J."/>
            <person name="Kruger M."/>
            <person name="Marton T."/>
            <person name="Ropars J."/>
            <person name="Grigoriev I.V."/>
            <person name="Hainaut M."/>
            <person name="Henrissat B."/>
            <person name="Roux C."/>
            <person name="Martin F."/>
            <person name="Corradi N."/>
        </authorList>
    </citation>
    <scope>NUCLEOTIDE SEQUENCE [LARGE SCALE GENOMIC DNA]</scope>
    <source>
        <strain evidence="2 3">DAOM 197198</strain>
    </source>
</reference>
<dbReference type="EMBL" id="AUPC02000220">
    <property type="protein sequence ID" value="POG65192.1"/>
    <property type="molecule type" value="Genomic_DNA"/>
</dbReference>
<organism evidence="2 3">
    <name type="scientific">Rhizophagus irregularis (strain DAOM 181602 / DAOM 197198 / MUCL 43194)</name>
    <name type="common">Arbuscular mycorrhizal fungus</name>
    <name type="synonym">Glomus intraradices</name>
    <dbReference type="NCBI Taxonomy" id="747089"/>
    <lineage>
        <taxon>Eukaryota</taxon>
        <taxon>Fungi</taxon>
        <taxon>Fungi incertae sedis</taxon>
        <taxon>Mucoromycota</taxon>
        <taxon>Glomeromycotina</taxon>
        <taxon>Glomeromycetes</taxon>
        <taxon>Glomerales</taxon>
        <taxon>Glomeraceae</taxon>
        <taxon>Rhizophagus</taxon>
    </lineage>
</organism>
<keyword evidence="1" id="KW-1133">Transmembrane helix</keyword>
<proteinExistence type="predicted"/>
<protein>
    <submittedName>
        <fullName evidence="2">Uncharacterized protein</fullName>
    </submittedName>
</protein>
<evidence type="ECO:0000313" key="3">
    <source>
        <dbReference type="Proteomes" id="UP000018888"/>
    </source>
</evidence>
<sequence length="75" mass="9267">MWVVWVGSGFTFSLLFIRAPFRPFFFTSLFRYVGLLFFLYVFLSYKFCIARYLILPIHKISINWFIIFFFFEHKL</sequence>
<feature type="transmembrane region" description="Helical" evidence="1">
    <location>
        <begin position="24"/>
        <end position="43"/>
    </location>
</feature>
<accession>A0A2P4PIG6</accession>
<evidence type="ECO:0000256" key="1">
    <source>
        <dbReference type="SAM" id="Phobius"/>
    </source>
</evidence>
<dbReference type="AlphaFoldDB" id="A0A2P4PIG6"/>
<keyword evidence="1" id="KW-0812">Transmembrane</keyword>
<dbReference type="Proteomes" id="UP000018888">
    <property type="component" value="Unassembled WGS sequence"/>
</dbReference>
<gene>
    <name evidence="2" type="ORF">GLOIN_2v1668985</name>
</gene>
<evidence type="ECO:0000313" key="2">
    <source>
        <dbReference type="EMBL" id="POG65192.1"/>
    </source>
</evidence>